<name>A0AA42LDA0_ACIJO</name>
<reference evidence="1" key="1">
    <citation type="submission" date="2022-09" db="EMBL/GenBank/DDBJ databases">
        <title>Intensive care unit water sources are persistently colonized with multi-drug resistant bacteria and are the site of extensive horizontal gene transfer of antibiotic resistance genes.</title>
        <authorList>
            <person name="Diorio-Toth L."/>
        </authorList>
    </citation>
    <scope>NUCLEOTIDE SEQUENCE</scope>
    <source>
        <strain evidence="1">GD03851</strain>
    </source>
</reference>
<proteinExistence type="predicted"/>
<accession>A0AA42LDA0</accession>
<dbReference type="RefSeq" id="WP_279697777.1">
    <property type="nucleotide sequence ID" value="NZ_JAOCDR010000002.1"/>
</dbReference>
<dbReference type="Proteomes" id="UP001161099">
    <property type="component" value="Unassembled WGS sequence"/>
</dbReference>
<dbReference type="AlphaFoldDB" id="A0AA42LDA0"/>
<organism evidence="1 2">
    <name type="scientific">Acinetobacter johnsonii</name>
    <dbReference type="NCBI Taxonomy" id="40214"/>
    <lineage>
        <taxon>Bacteria</taxon>
        <taxon>Pseudomonadati</taxon>
        <taxon>Pseudomonadota</taxon>
        <taxon>Gammaproteobacteria</taxon>
        <taxon>Moraxellales</taxon>
        <taxon>Moraxellaceae</taxon>
        <taxon>Acinetobacter</taxon>
    </lineage>
</organism>
<protein>
    <submittedName>
        <fullName evidence="1">Uncharacterized protein</fullName>
    </submittedName>
</protein>
<gene>
    <name evidence="1" type="ORF">N5D11_01665</name>
</gene>
<evidence type="ECO:0000313" key="2">
    <source>
        <dbReference type="Proteomes" id="UP001161099"/>
    </source>
</evidence>
<dbReference type="EMBL" id="JAOCDR010000002">
    <property type="protein sequence ID" value="MDH0654839.1"/>
    <property type="molecule type" value="Genomic_DNA"/>
</dbReference>
<sequence>MRNSIAHIINGKFTDTLDNEILQDLKNKVGELHWVKNIGGIDDVQLSLPLKSGEKVFNINENPVTDLIILALSLLVEMTQYIKSLERLDYSKLK</sequence>
<evidence type="ECO:0000313" key="1">
    <source>
        <dbReference type="EMBL" id="MDH0654839.1"/>
    </source>
</evidence>
<comment type="caution">
    <text evidence="1">The sequence shown here is derived from an EMBL/GenBank/DDBJ whole genome shotgun (WGS) entry which is preliminary data.</text>
</comment>